<feature type="transmembrane region" description="Helical" evidence="6">
    <location>
        <begin position="37"/>
        <end position="62"/>
    </location>
</feature>
<dbReference type="Pfam" id="PF07219">
    <property type="entry name" value="HemY_N"/>
    <property type="match status" value="1"/>
</dbReference>
<dbReference type="Gene3D" id="1.25.40.10">
    <property type="entry name" value="Tetratricopeptide repeat domain"/>
    <property type="match status" value="2"/>
</dbReference>
<keyword evidence="3 6" id="KW-1133">Transmembrane helix</keyword>
<gene>
    <name evidence="8" type="ORF">F6X51_23780</name>
</gene>
<sequence length="580" mass="60836">MWRALAFLALLAIAAFGAVWIADRPGTVTIVWNGYEVATSLAIALVGVLVVAIVVGFIWAIVRGIITLPENLVRGSRERRRAKGFTALSRGMVAVGSGDPLAARRHAGDAERLLGSEPLALLLKAQAAQISGDREAAERAFQRMANDPETRVLGLRGLFVEARRREDEPAARAYATEAARLAPSVTWANEAVLEAQCADGDWSGALETVERRASLGLIEKATARRQRAVLLTGSAQLLEAGEPDAATDRALKAVKLAPELVPAAVIAGRLLTRRGDLRKGAKIVEAAWKANPHPDLAKVYLSLRTGDSVRDRLARAETLAKLSSWHPEARLALAQAAYEARAFGQAREALQPLLADRPTVRACLMMARIEEAEHGAGSGRAREWLARAAHAPRDPLWIADGIASETWAPVSPISGRLDAFVWKAPTELLAGPAAPHAEDEAEGAPRRDPVAIAPAHVPAPEPARAPGPNPAPAPTPAPAAGAAPMPTPTSMPQGPLPTAQAEGKSSEAKPSDTKPSDTKPVAGKPADAKPSTPEAGWVPGKPGDGPIAAGSAIPVVLPAPRPDDPGASPEEAEAKARRFG</sequence>
<feature type="region of interest" description="Disordered" evidence="5">
    <location>
        <begin position="457"/>
        <end position="580"/>
    </location>
</feature>
<evidence type="ECO:0000256" key="5">
    <source>
        <dbReference type="SAM" id="MobiDB-lite"/>
    </source>
</evidence>
<dbReference type="GO" id="GO:0016020">
    <property type="term" value="C:membrane"/>
    <property type="evidence" value="ECO:0007669"/>
    <property type="project" value="UniProtKB-SubCell"/>
</dbReference>
<evidence type="ECO:0000313" key="8">
    <source>
        <dbReference type="EMBL" id="KAB1070102.1"/>
    </source>
</evidence>
<dbReference type="PIRSF" id="PIRSF031802">
    <property type="entry name" value="UCP031802"/>
    <property type="match status" value="1"/>
</dbReference>
<keyword evidence="4 6" id="KW-0472">Membrane</keyword>
<evidence type="ECO:0000256" key="3">
    <source>
        <dbReference type="ARBA" id="ARBA00022989"/>
    </source>
</evidence>
<dbReference type="EMBL" id="VZZJ01000032">
    <property type="protein sequence ID" value="KAB1070102.1"/>
    <property type="molecule type" value="Genomic_DNA"/>
</dbReference>
<keyword evidence="2 6" id="KW-0812">Transmembrane</keyword>
<protein>
    <submittedName>
        <fullName evidence="8">Heme biosynthesis protein HemY</fullName>
    </submittedName>
</protein>
<evidence type="ECO:0000256" key="4">
    <source>
        <dbReference type="ARBA" id="ARBA00023136"/>
    </source>
</evidence>
<evidence type="ECO:0000259" key="7">
    <source>
        <dbReference type="Pfam" id="PF07219"/>
    </source>
</evidence>
<name>A0A6N6MJE4_9HYPH</name>
<evidence type="ECO:0000256" key="6">
    <source>
        <dbReference type="SAM" id="Phobius"/>
    </source>
</evidence>
<keyword evidence="9" id="KW-1185">Reference proteome</keyword>
<feature type="domain" description="HemY N-terminal" evidence="7">
    <location>
        <begin position="26"/>
        <end position="132"/>
    </location>
</feature>
<feature type="compositionally biased region" description="Basic and acidic residues" evidence="5">
    <location>
        <begin position="504"/>
        <end position="517"/>
    </location>
</feature>
<organism evidence="8 9">
    <name type="scientific">Methylobacterium planeticum</name>
    <dbReference type="NCBI Taxonomy" id="2615211"/>
    <lineage>
        <taxon>Bacteria</taxon>
        <taxon>Pseudomonadati</taxon>
        <taxon>Pseudomonadota</taxon>
        <taxon>Alphaproteobacteria</taxon>
        <taxon>Hyphomicrobiales</taxon>
        <taxon>Methylobacteriaceae</taxon>
        <taxon>Methylobacterium</taxon>
    </lineage>
</organism>
<dbReference type="SUPFAM" id="SSF48452">
    <property type="entry name" value="TPR-like"/>
    <property type="match status" value="1"/>
</dbReference>
<dbReference type="RefSeq" id="WP_150966155.1">
    <property type="nucleotide sequence ID" value="NZ_VZZJ01000032.1"/>
</dbReference>
<reference evidence="8 9" key="1">
    <citation type="submission" date="2019-09" db="EMBL/GenBank/DDBJ databases">
        <title>YIM 132548 draft genome.</title>
        <authorList>
            <person name="Jiang L."/>
        </authorList>
    </citation>
    <scope>NUCLEOTIDE SEQUENCE [LARGE SCALE GENOMIC DNA]</scope>
    <source>
        <strain evidence="8 9">YIM 132548</strain>
    </source>
</reference>
<evidence type="ECO:0000313" key="9">
    <source>
        <dbReference type="Proteomes" id="UP000441523"/>
    </source>
</evidence>
<comment type="caution">
    <text evidence="8">The sequence shown here is derived from an EMBL/GenBank/DDBJ whole genome shotgun (WGS) entry which is preliminary data.</text>
</comment>
<dbReference type="Proteomes" id="UP000441523">
    <property type="component" value="Unassembled WGS sequence"/>
</dbReference>
<evidence type="ECO:0000256" key="2">
    <source>
        <dbReference type="ARBA" id="ARBA00022692"/>
    </source>
</evidence>
<dbReference type="InterPro" id="IPR010817">
    <property type="entry name" value="HemY_N"/>
</dbReference>
<evidence type="ECO:0000256" key="1">
    <source>
        <dbReference type="ARBA" id="ARBA00004370"/>
    </source>
</evidence>
<dbReference type="InterPro" id="IPR016982">
    <property type="entry name" value="Mms48"/>
</dbReference>
<dbReference type="AlphaFoldDB" id="A0A6N6MJE4"/>
<dbReference type="InterPro" id="IPR011990">
    <property type="entry name" value="TPR-like_helical_dom_sf"/>
</dbReference>
<feature type="compositionally biased region" description="Pro residues" evidence="5">
    <location>
        <begin position="457"/>
        <end position="477"/>
    </location>
</feature>
<comment type="subcellular location">
    <subcellularLocation>
        <location evidence="1">Membrane</location>
    </subcellularLocation>
</comment>
<proteinExistence type="predicted"/>
<accession>A0A6N6MJE4</accession>